<name>A0A8R7UVK9_TRIUA</name>
<evidence type="ECO:0000313" key="2">
    <source>
        <dbReference type="Proteomes" id="UP000015106"/>
    </source>
</evidence>
<sequence>MLEAVGGHDSPQIWWSGKKIEAGLLQPLTAVLLGQRQDGCCRADVDVLAQLLLADQLQPPHAIPVCSNEQMLAYDYVFLELLRQQAGVCETEQRLEHLRVHVFHAHDAGITLLHGSKELGGEHRRAGREHAPVCRDGLAADLKHHVGAHPGVEEPAKVLTQVTWGHRDEGRHAARGAVTMDDNDIAPDGERIVGEIL</sequence>
<reference evidence="1" key="3">
    <citation type="submission" date="2022-06" db="UniProtKB">
        <authorList>
            <consortium name="EnsemblPlants"/>
        </authorList>
    </citation>
    <scope>IDENTIFICATION</scope>
</reference>
<reference evidence="2" key="1">
    <citation type="journal article" date="2013" name="Nature">
        <title>Draft genome of the wheat A-genome progenitor Triticum urartu.</title>
        <authorList>
            <person name="Ling H.Q."/>
            <person name="Zhao S."/>
            <person name="Liu D."/>
            <person name="Wang J."/>
            <person name="Sun H."/>
            <person name="Zhang C."/>
            <person name="Fan H."/>
            <person name="Li D."/>
            <person name="Dong L."/>
            <person name="Tao Y."/>
            <person name="Gao C."/>
            <person name="Wu H."/>
            <person name="Li Y."/>
            <person name="Cui Y."/>
            <person name="Guo X."/>
            <person name="Zheng S."/>
            <person name="Wang B."/>
            <person name="Yu K."/>
            <person name="Liang Q."/>
            <person name="Yang W."/>
            <person name="Lou X."/>
            <person name="Chen J."/>
            <person name="Feng M."/>
            <person name="Jian J."/>
            <person name="Zhang X."/>
            <person name="Luo G."/>
            <person name="Jiang Y."/>
            <person name="Liu J."/>
            <person name="Wang Z."/>
            <person name="Sha Y."/>
            <person name="Zhang B."/>
            <person name="Wu H."/>
            <person name="Tang D."/>
            <person name="Shen Q."/>
            <person name="Xue P."/>
            <person name="Zou S."/>
            <person name="Wang X."/>
            <person name="Liu X."/>
            <person name="Wang F."/>
            <person name="Yang Y."/>
            <person name="An X."/>
            <person name="Dong Z."/>
            <person name="Zhang K."/>
            <person name="Zhang X."/>
            <person name="Luo M.C."/>
            <person name="Dvorak J."/>
            <person name="Tong Y."/>
            <person name="Wang J."/>
            <person name="Yang H."/>
            <person name="Li Z."/>
            <person name="Wang D."/>
            <person name="Zhang A."/>
            <person name="Wang J."/>
        </authorList>
    </citation>
    <scope>NUCLEOTIDE SEQUENCE</scope>
    <source>
        <strain evidence="2">cv. G1812</strain>
    </source>
</reference>
<keyword evidence="2" id="KW-1185">Reference proteome</keyword>
<dbReference type="Gramene" id="TuG1812G0600003963.01.T01">
    <property type="protein sequence ID" value="TuG1812G0600003963.01.T01.cds458067"/>
    <property type="gene ID" value="TuG1812G0600003963.01"/>
</dbReference>
<dbReference type="EnsemblPlants" id="TuG1812G0600003963.01.T01">
    <property type="protein sequence ID" value="TuG1812G0600003963.01.T01.cds458067"/>
    <property type="gene ID" value="TuG1812G0600003963.01"/>
</dbReference>
<dbReference type="AlphaFoldDB" id="A0A8R7UVK9"/>
<proteinExistence type="predicted"/>
<reference evidence="1" key="2">
    <citation type="submission" date="2018-03" db="EMBL/GenBank/DDBJ databases">
        <title>The Triticum urartu genome reveals the dynamic nature of wheat genome evolution.</title>
        <authorList>
            <person name="Ling H."/>
            <person name="Ma B."/>
            <person name="Shi X."/>
            <person name="Liu H."/>
            <person name="Dong L."/>
            <person name="Sun H."/>
            <person name="Cao Y."/>
            <person name="Gao Q."/>
            <person name="Zheng S."/>
            <person name="Li Y."/>
            <person name="Yu Y."/>
            <person name="Du H."/>
            <person name="Qi M."/>
            <person name="Li Y."/>
            <person name="Yu H."/>
            <person name="Cui Y."/>
            <person name="Wang N."/>
            <person name="Chen C."/>
            <person name="Wu H."/>
            <person name="Zhao Y."/>
            <person name="Zhang J."/>
            <person name="Li Y."/>
            <person name="Zhou W."/>
            <person name="Zhang B."/>
            <person name="Hu W."/>
            <person name="Eijk M."/>
            <person name="Tang J."/>
            <person name="Witsenboer H."/>
            <person name="Zhao S."/>
            <person name="Li Z."/>
            <person name="Zhang A."/>
            <person name="Wang D."/>
            <person name="Liang C."/>
        </authorList>
    </citation>
    <scope>NUCLEOTIDE SEQUENCE [LARGE SCALE GENOMIC DNA]</scope>
    <source>
        <strain evidence="1">cv. G1812</strain>
    </source>
</reference>
<protein>
    <submittedName>
        <fullName evidence="1">Uncharacterized protein</fullName>
    </submittedName>
</protein>
<accession>A0A8R7UVK9</accession>
<evidence type="ECO:0000313" key="1">
    <source>
        <dbReference type="EnsemblPlants" id="TuG1812G0600003963.01.T01.cds458067"/>
    </source>
</evidence>
<dbReference type="Proteomes" id="UP000015106">
    <property type="component" value="Chromosome 6"/>
</dbReference>
<organism evidence="1 2">
    <name type="scientific">Triticum urartu</name>
    <name type="common">Red wild einkorn</name>
    <name type="synonym">Crithodium urartu</name>
    <dbReference type="NCBI Taxonomy" id="4572"/>
    <lineage>
        <taxon>Eukaryota</taxon>
        <taxon>Viridiplantae</taxon>
        <taxon>Streptophyta</taxon>
        <taxon>Embryophyta</taxon>
        <taxon>Tracheophyta</taxon>
        <taxon>Spermatophyta</taxon>
        <taxon>Magnoliopsida</taxon>
        <taxon>Liliopsida</taxon>
        <taxon>Poales</taxon>
        <taxon>Poaceae</taxon>
        <taxon>BOP clade</taxon>
        <taxon>Pooideae</taxon>
        <taxon>Triticodae</taxon>
        <taxon>Triticeae</taxon>
        <taxon>Triticinae</taxon>
        <taxon>Triticum</taxon>
    </lineage>
</organism>